<protein>
    <submittedName>
        <fullName evidence="1">Uncharacterized protein</fullName>
    </submittedName>
</protein>
<sequence>MNRRLAKKRYAEDRFLPREEQIARSLCEKLNDSGCTCRKFHAPGTCARMVFVAKHAIRLVQETAA</sequence>
<reference evidence="2" key="1">
    <citation type="journal article" date="2019" name="Int. J. Syst. Evol. Microbiol.">
        <title>The Global Catalogue of Microorganisms (GCM) 10K type strain sequencing project: providing services to taxonomists for standard genome sequencing and annotation.</title>
        <authorList>
            <consortium name="The Broad Institute Genomics Platform"/>
            <consortium name="The Broad Institute Genome Sequencing Center for Infectious Disease"/>
            <person name="Wu L."/>
            <person name="Ma J."/>
        </authorList>
    </citation>
    <scope>NUCLEOTIDE SEQUENCE [LARGE SCALE GENOMIC DNA]</scope>
    <source>
        <strain evidence="2">CGMCC 1.15643</strain>
    </source>
</reference>
<dbReference type="EMBL" id="JBHSLI010000002">
    <property type="protein sequence ID" value="MFC5292708.1"/>
    <property type="molecule type" value="Genomic_DNA"/>
</dbReference>
<dbReference type="Proteomes" id="UP001595976">
    <property type="component" value="Unassembled WGS sequence"/>
</dbReference>
<keyword evidence="2" id="KW-1185">Reference proteome</keyword>
<name>A0ABW0F2A7_9HYPH</name>
<proteinExistence type="predicted"/>
<gene>
    <name evidence="1" type="ORF">ACFPK2_06870</name>
</gene>
<dbReference type="RefSeq" id="WP_260347978.1">
    <property type="nucleotide sequence ID" value="NZ_JAOAOS010000002.1"/>
</dbReference>
<accession>A0ABW0F2A7</accession>
<evidence type="ECO:0000313" key="1">
    <source>
        <dbReference type="EMBL" id="MFC5292708.1"/>
    </source>
</evidence>
<comment type="caution">
    <text evidence="1">The sequence shown here is derived from an EMBL/GenBank/DDBJ whole genome shotgun (WGS) entry which is preliminary data.</text>
</comment>
<evidence type="ECO:0000313" key="2">
    <source>
        <dbReference type="Proteomes" id="UP001595976"/>
    </source>
</evidence>
<organism evidence="1 2">
    <name type="scientific">Bosea minatitlanensis</name>
    <dbReference type="NCBI Taxonomy" id="128782"/>
    <lineage>
        <taxon>Bacteria</taxon>
        <taxon>Pseudomonadati</taxon>
        <taxon>Pseudomonadota</taxon>
        <taxon>Alphaproteobacteria</taxon>
        <taxon>Hyphomicrobiales</taxon>
        <taxon>Boseaceae</taxon>
        <taxon>Bosea</taxon>
    </lineage>
</organism>